<accession>A0A0F9FHU7</accession>
<proteinExistence type="predicted"/>
<evidence type="ECO:0000313" key="1">
    <source>
        <dbReference type="EMBL" id="KKL78051.1"/>
    </source>
</evidence>
<evidence type="ECO:0008006" key="2">
    <source>
        <dbReference type="Google" id="ProtNLM"/>
    </source>
</evidence>
<dbReference type="InterPro" id="IPR011738">
    <property type="entry name" value="Phage_CHP"/>
</dbReference>
<dbReference type="NCBIfam" id="TIGR01560">
    <property type="entry name" value="put_DNA_pack"/>
    <property type="match status" value="1"/>
</dbReference>
<protein>
    <recommendedName>
        <fullName evidence="2">Phage gp6-like head-tail connector protein</fullName>
    </recommendedName>
</protein>
<reference evidence="1" key="1">
    <citation type="journal article" date="2015" name="Nature">
        <title>Complex archaea that bridge the gap between prokaryotes and eukaryotes.</title>
        <authorList>
            <person name="Spang A."/>
            <person name="Saw J.H."/>
            <person name="Jorgensen S.L."/>
            <person name="Zaremba-Niedzwiedzka K."/>
            <person name="Martijn J."/>
            <person name="Lind A.E."/>
            <person name="van Eijk R."/>
            <person name="Schleper C."/>
            <person name="Guy L."/>
            <person name="Ettema T.J."/>
        </authorList>
    </citation>
    <scope>NUCLEOTIDE SEQUENCE</scope>
</reference>
<dbReference type="NCBIfam" id="TIGR02215">
    <property type="entry name" value="phage_chp_gp8"/>
    <property type="match status" value="1"/>
</dbReference>
<comment type="caution">
    <text evidence="1">The sequence shown here is derived from an EMBL/GenBank/DDBJ whole genome shotgun (WGS) entry which is preliminary data.</text>
</comment>
<dbReference type="CDD" id="cd08054">
    <property type="entry name" value="gp6"/>
    <property type="match status" value="1"/>
</dbReference>
<gene>
    <name evidence="1" type="ORF">LCGC14_2028750</name>
</gene>
<name>A0A0F9FHU7_9ZZZZ</name>
<dbReference type="Gene3D" id="1.10.3230.30">
    <property type="entry name" value="Phage gp6-like head-tail connector protein"/>
    <property type="match status" value="1"/>
</dbReference>
<dbReference type="InterPro" id="IPR006450">
    <property type="entry name" value="Phage_HK97_gp6-like"/>
</dbReference>
<dbReference type="EMBL" id="LAZR01023575">
    <property type="protein sequence ID" value="KKL78051.1"/>
    <property type="molecule type" value="Genomic_DNA"/>
</dbReference>
<dbReference type="AlphaFoldDB" id="A0A0F9FHU7"/>
<organism evidence="1">
    <name type="scientific">marine sediment metagenome</name>
    <dbReference type="NCBI Taxonomy" id="412755"/>
    <lineage>
        <taxon>unclassified sequences</taxon>
        <taxon>metagenomes</taxon>
        <taxon>ecological metagenomes</taxon>
    </lineage>
</organism>
<sequence>MALTLVTAPIIEPVDINEIKQHLRLDTGTSTIEDAILTDFIIAARDTCEKFQNRAYIDQTWDLVLDDWPGGDIITIPRPPLGSVTSITYYATGGTAATMT</sequence>
<feature type="non-terminal residue" evidence="1">
    <location>
        <position position="100"/>
    </location>
</feature>